<keyword evidence="5 6" id="KW-0472">Membrane</keyword>
<keyword evidence="4 6" id="KW-1133">Transmembrane helix</keyword>
<dbReference type="InterPro" id="IPR050360">
    <property type="entry name" value="MFS_Sugar_Transporters"/>
</dbReference>
<feature type="transmembrane region" description="Helical" evidence="6">
    <location>
        <begin position="429"/>
        <end position="448"/>
    </location>
</feature>
<evidence type="ECO:0000259" key="7">
    <source>
        <dbReference type="PROSITE" id="PS50850"/>
    </source>
</evidence>
<evidence type="ECO:0000313" key="8">
    <source>
        <dbReference type="EMBL" id="OQD87111.1"/>
    </source>
</evidence>
<dbReference type="AlphaFoldDB" id="A0A1V6QD26"/>
<evidence type="ECO:0000256" key="5">
    <source>
        <dbReference type="ARBA" id="ARBA00023136"/>
    </source>
</evidence>
<dbReference type="GO" id="GO:0005351">
    <property type="term" value="F:carbohydrate:proton symporter activity"/>
    <property type="evidence" value="ECO:0007669"/>
    <property type="project" value="TreeGrafter"/>
</dbReference>
<gene>
    <name evidence="8" type="ORF">PENANT_c006G04246</name>
</gene>
<comment type="caution">
    <text evidence="8">The sequence shown here is derived from an EMBL/GenBank/DDBJ whole genome shotgun (WGS) entry which is preliminary data.</text>
</comment>
<comment type="similarity">
    <text evidence="2">Belongs to the major facilitator superfamily. Sugar transporter (TC 2.A.1.1) family.</text>
</comment>
<accession>A0A1V6QD26</accession>
<proteinExistence type="inferred from homology"/>
<evidence type="ECO:0000256" key="4">
    <source>
        <dbReference type="ARBA" id="ARBA00022989"/>
    </source>
</evidence>
<feature type="transmembrane region" description="Helical" evidence="6">
    <location>
        <begin position="80"/>
        <end position="98"/>
    </location>
</feature>
<feature type="transmembrane region" description="Helical" evidence="6">
    <location>
        <begin position="367"/>
        <end position="388"/>
    </location>
</feature>
<feature type="transmembrane region" description="Helical" evidence="6">
    <location>
        <begin position="134"/>
        <end position="158"/>
    </location>
</feature>
<keyword evidence="9" id="KW-1185">Reference proteome</keyword>
<feature type="transmembrane region" description="Helical" evidence="6">
    <location>
        <begin position="170"/>
        <end position="192"/>
    </location>
</feature>
<evidence type="ECO:0000313" key="9">
    <source>
        <dbReference type="Proteomes" id="UP000191672"/>
    </source>
</evidence>
<dbReference type="EMBL" id="MDYN01000006">
    <property type="protein sequence ID" value="OQD87111.1"/>
    <property type="molecule type" value="Genomic_DNA"/>
</dbReference>
<evidence type="ECO:0000256" key="6">
    <source>
        <dbReference type="SAM" id="Phobius"/>
    </source>
</evidence>
<dbReference type="Gene3D" id="1.20.1250.20">
    <property type="entry name" value="MFS general substrate transporter like domains"/>
    <property type="match status" value="1"/>
</dbReference>
<comment type="subcellular location">
    <subcellularLocation>
        <location evidence="1">Membrane</location>
        <topology evidence="1">Multi-pass membrane protein</topology>
    </subcellularLocation>
</comment>
<dbReference type="PANTHER" id="PTHR48022">
    <property type="entry name" value="PLASTIDIC GLUCOSE TRANSPORTER 4"/>
    <property type="match status" value="1"/>
</dbReference>
<feature type="transmembrane region" description="Helical" evidence="6">
    <location>
        <begin position="110"/>
        <end position="128"/>
    </location>
</feature>
<dbReference type="InterPro" id="IPR005829">
    <property type="entry name" value="Sugar_transporter_CS"/>
</dbReference>
<dbReference type="PANTHER" id="PTHR48022:SF59">
    <property type="entry name" value="MAJOR FACILITATOR SUPERFAMILY (MFS) PROFILE DOMAIN-CONTAINING PROTEIN"/>
    <property type="match status" value="1"/>
</dbReference>
<dbReference type="Pfam" id="PF00083">
    <property type="entry name" value="Sugar_tr"/>
    <property type="match status" value="1"/>
</dbReference>
<organism evidence="8 9">
    <name type="scientific">Penicillium antarcticum</name>
    <dbReference type="NCBI Taxonomy" id="416450"/>
    <lineage>
        <taxon>Eukaryota</taxon>
        <taxon>Fungi</taxon>
        <taxon>Dikarya</taxon>
        <taxon>Ascomycota</taxon>
        <taxon>Pezizomycotina</taxon>
        <taxon>Eurotiomycetes</taxon>
        <taxon>Eurotiomycetidae</taxon>
        <taxon>Eurotiales</taxon>
        <taxon>Aspergillaceae</taxon>
        <taxon>Penicillium</taxon>
    </lineage>
</organism>
<dbReference type="InterPro" id="IPR020846">
    <property type="entry name" value="MFS_dom"/>
</dbReference>
<reference evidence="9" key="1">
    <citation type="journal article" date="2017" name="Nat. Microbiol.">
        <title>Global analysis of biosynthetic gene clusters reveals vast potential of secondary metabolite production in Penicillium species.</title>
        <authorList>
            <person name="Nielsen J.C."/>
            <person name="Grijseels S."/>
            <person name="Prigent S."/>
            <person name="Ji B."/>
            <person name="Dainat J."/>
            <person name="Nielsen K.F."/>
            <person name="Frisvad J.C."/>
            <person name="Workman M."/>
            <person name="Nielsen J."/>
        </authorList>
    </citation>
    <scope>NUCLEOTIDE SEQUENCE [LARGE SCALE GENOMIC DNA]</scope>
    <source>
        <strain evidence="9">IBT 31811</strain>
    </source>
</reference>
<feature type="transmembrane region" description="Helical" evidence="6">
    <location>
        <begin position="300"/>
        <end position="319"/>
    </location>
</feature>
<feature type="transmembrane region" description="Helical" evidence="6">
    <location>
        <begin position="198"/>
        <end position="220"/>
    </location>
</feature>
<feature type="transmembrane region" description="Helical" evidence="6">
    <location>
        <begin position="400"/>
        <end position="417"/>
    </location>
</feature>
<protein>
    <recommendedName>
        <fullName evidence="7">Major facilitator superfamily (MFS) profile domain-containing protein</fullName>
    </recommendedName>
</protein>
<feature type="domain" description="Major facilitator superfamily (MFS) profile" evidence="7">
    <location>
        <begin position="35"/>
        <end position="454"/>
    </location>
</feature>
<dbReference type="InterPro" id="IPR005828">
    <property type="entry name" value="MFS_sugar_transport-like"/>
</dbReference>
<dbReference type="Proteomes" id="UP000191672">
    <property type="component" value="Unassembled WGS sequence"/>
</dbReference>
<name>A0A1V6QD26_9EURO</name>
<evidence type="ECO:0000256" key="1">
    <source>
        <dbReference type="ARBA" id="ARBA00004141"/>
    </source>
</evidence>
<evidence type="ECO:0000256" key="2">
    <source>
        <dbReference type="ARBA" id="ARBA00010992"/>
    </source>
</evidence>
<keyword evidence="3 6" id="KW-0812">Transmembrane</keyword>
<feature type="transmembrane region" description="Helical" evidence="6">
    <location>
        <begin position="339"/>
        <end position="360"/>
    </location>
</feature>
<dbReference type="PROSITE" id="PS00216">
    <property type="entry name" value="SUGAR_TRANSPORT_1"/>
    <property type="match status" value="1"/>
</dbReference>
<dbReference type="GO" id="GO:0016020">
    <property type="term" value="C:membrane"/>
    <property type="evidence" value="ECO:0007669"/>
    <property type="project" value="UniProtKB-SubCell"/>
</dbReference>
<evidence type="ECO:0000256" key="3">
    <source>
        <dbReference type="ARBA" id="ARBA00022692"/>
    </source>
</evidence>
<dbReference type="PROSITE" id="PS50850">
    <property type="entry name" value="MFS"/>
    <property type="match status" value="1"/>
</dbReference>
<dbReference type="SUPFAM" id="SSF103473">
    <property type="entry name" value="MFS general substrate transporter"/>
    <property type="match status" value="1"/>
</dbReference>
<dbReference type="InterPro" id="IPR036259">
    <property type="entry name" value="MFS_trans_sf"/>
</dbReference>
<sequence>MSLKMMFTESTIASYVRTIRSCPHELIANCQSLLTVAIYASAGLPITWDQGSSSVIPSLPGFQATFGITSAANPTQVTNFISFVYIGAGVGAGLSFVINDRIGRLRSFRLYMAIWVVGQMLATFSYGHKGAVSTARIVSGLGIGPLTVIDPAAIVEVAPTEIRGLLSVRFSVVMLLSLTVSVFVVLGVYLHIATSYLQYQILFFVPTIAVAFIVLAHFFLSESPRWLFLVNRQEEGIATLAKLPGLSASHPRIASAIEDIQKQIDGQRKSQKSDSQPGCIGLCKETFLVPSNLRRVQQTFISYAFAQLSGANSVTSYLVPILSMMGLGGGTDRSLFLTGMYSMAKFFFTLIASFCFIDVLGRRKSFFTGLTLQMVSDIYIGLLILPYVFGAEVWPNHIRLFGAAISQCFHWLFFFGISRASLLANTNNWGAFIFFAAWCFVSIVYAYFAIPETAREGLEDFDAIFEQPLWRAYRGTKRNNTTCIEAFEVSDEHDHRSDSGDWTKKKNHFADAGVEC</sequence>